<comment type="caution">
    <text evidence="2">The sequence shown here is derived from an EMBL/GenBank/DDBJ whole genome shotgun (WGS) entry which is preliminary data.</text>
</comment>
<dbReference type="CDD" id="cd07043">
    <property type="entry name" value="STAS_anti-anti-sigma_factors"/>
    <property type="match status" value="1"/>
</dbReference>
<dbReference type="PROSITE" id="PS50801">
    <property type="entry name" value="STAS"/>
    <property type="match status" value="1"/>
</dbReference>
<dbReference type="SUPFAM" id="SSF52091">
    <property type="entry name" value="SpoIIaa-like"/>
    <property type="match status" value="1"/>
</dbReference>
<organism evidence="2 3">
    <name type="scientific">Eiseniibacteriota bacterium</name>
    <dbReference type="NCBI Taxonomy" id="2212470"/>
    <lineage>
        <taxon>Bacteria</taxon>
        <taxon>Candidatus Eiseniibacteriota</taxon>
    </lineage>
</organism>
<dbReference type="EMBL" id="JAHJDP010000077">
    <property type="protein sequence ID" value="MBU2691814.1"/>
    <property type="molecule type" value="Genomic_DNA"/>
</dbReference>
<evidence type="ECO:0000313" key="2">
    <source>
        <dbReference type="EMBL" id="MBU2691814.1"/>
    </source>
</evidence>
<dbReference type="InterPro" id="IPR036513">
    <property type="entry name" value="STAS_dom_sf"/>
</dbReference>
<evidence type="ECO:0000259" key="1">
    <source>
        <dbReference type="PROSITE" id="PS50801"/>
    </source>
</evidence>
<name>A0A948RYA9_UNCEI</name>
<sequence>MGFDFEVNEVGAPGAMILRIQGNLDSKSTPVFLRHCHQVKAAGRNLVLNLSDVQFIASSGIGGLLALREDFEEAGLGVRYAALSSAVESVINLLNLGAFLGIDPTEDEALSSLAAQ</sequence>
<dbReference type="Gene3D" id="3.30.750.24">
    <property type="entry name" value="STAS domain"/>
    <property type="match status" value="1"/>
</dbReference>
<dbReference type="PANTHER" id="PTHR33495">
    <property type="entry name" value="ANTI-SIGMA FACTOR ANTAGONIST TM_1081-RELATED-RELATED"/>
    <property type="match status" value="1"/>
</dbReference>
<accession>A0A948RYA9</accession>
<dbReference type="GO" id="GO:0043856">
    <property type="term" value="F:anti-sigma factor antagonist activity"/>
    <property type="evidence" value="ECO:0007669"/>
    <property type="project" value="TreeGrafter"/>
</dbReference>
<dbReference type="Pfam" id="PF01740">
    <property type="entry name" value="STAS"/>
    <property type="match status" value="1"/>
</dbReference>
<evidence type="ECO:0000313" key="3">
    <source>
        <dbReference type="Proteomes" id="UP000777784"/>
    </source>
</evidence>
<reference evidence="2" key="1">
    <citation type="submission" date="2021-05" db="EMBL/GenBank/DDBJ databases">
        <title>Energy efficiency and biological interactions define the core microbiome of deep oligotrophic groundwater.</title>
        <authorList>
            <person name="Mehrshad M."/>
            <person name="Lopez-Fernandez M."/>
            <person name="Bell E."/>
            <person name="Bernier-Latmani R."/>
            <person name="Bertilsson S."/>
            <person name="Dopson M."/>
        </authorList>
    </citation>
    <scope>NUCLEOTIDE SEQUENCE</scope>
    <source>
        <strain evidence="2">Modern_marine.mb.64</strain>
    </source>
</reference>
<proteinExistence type="predicted"/>
<dbReference type="Proteomes" id="UP000777784">
    <property type="component" value="Unassembled WGS sequence"/>
</dbReference>
<feature type="domain" description="STAS" evidence="1">
    <location>
        <begin position="13"/>
        <end position="113"/>
    </location>
</feature>
<dbReference type="InterPro" id="IPR002645">
    <property type="entry name" value="STAS_dom"/>
</dbReference>
<dbReference type="AlphaFoldDB" id="A0A948RYA9"/>
<protein>
    <submittedName>
        <fullName evidence="2">STAS domain-containing protein</fullName>
    </submittedName>
</protein>
<gene>
    <name evidence="2" type="ORF">KJ970_12910</name>
</gene>